<evidence type="ECO:0000313" key="6">
    <source>
        <dbReference type="Proteomes" id="UP000830167"/>
    </source>
</evidence>
<evidence type="ECO:0000313" key="5">
    <source>
        <dbReference type="EMBL" id="UOF89017.1"/>
    </source>
</evidence>
<keyword evidence="6" id="KW-1185">Reference proteome</keyword>
<evidence type="ECO:0000256" key="2">
    <source>
        <dbReference type="ARBA" id="ARBA00022729"/>
    </source>
</evidence>
<proteinExistence type="inferred from homology"/>
<dbReference type="InterPro" id="IPR028082">
    <property type="entry name" value="Peripla_BP_I"/>
</dbReference>
<evidence type="ECO:0000256" key="1">
    <source>
        <dbReference type="ARBA" id="ARBA00010062"/>
    </source>
</evidence>
<sequence length="408" mass="44286">MKTISKIAIASLLGVSVTACGSPISTSSSGGASVNQNAQGVTKTEITVGTWGPLTGQFAAYAVVSQGANAYFNYINHNGGINGRKIKFKIYDDQYQPDKSVTAAKQLVADKIFAAVAPLGTANNQAADPILSKQGIPILGIATGSSEWGFPLKKNVFGLQPTYTAEGHIMTKFAVKHNHAKTIGVFYQNDDFGKEELMAIEQEAKQEGAKVIAKVAYSRGDTDYSSYALTMKQTNPDAVFEVGVPAPLAQFEKGIANLGWHPQQYITYVSGDPVMFRLAGQAFDKVYTPSWLKNLHDPQVKDFITEYKKDYPNTPPTGLALSGWIDAQVFAEAVKRCGNNLSWSNFEKQMESIHNYTDTASSEPVSYSSTNHQGVQSMSITQADFAAKDFKTIEPSIAYQQTDNPLKK</sequence>
<evidence type="ECO:0000259" key="4">
    <source>
        <dbReference type="Pfam" id="PF13458"/>
    </source>
</evidence>
<name>A0ABY4CHV5_9BACL</name>
<gene>
    <name evidence="5" type="ORF">LSG31_13895</name>
</gene>
<dbReference type="PANTHER" id="PTHR47235:SF1">
    <property type="entry name" value="BLR6548 PROTEIN"/>
    <property type="match status" value="1"/>
</dbReference>
<evidence type="ECO:0000256" key="3">
    <source>
        <dbReference type="SAM" id="SignalP"/>
    </source>
</evidence>
<feature type="chain" id="PRO_5046603848" evidence="3">
    <location>
        <begin position="22"/>
        <end position="408"/>
    </location>
</feature>
<reference evidence="5" key="1">
    <citation type="submission" date="2021-12" db="EMBL/GenBank/DDBJ databases">
        <title>Alicyclobacillaceae gen. nov., sp. nov., isolated from chalcocite enrichment system.</title>
        <authorList>
            <person name="Jiang Z."/>
        </authorList>
    </citation>
    <scope>NUCLEOTIDE SEQUENCE</scope>
    <source>
        <strain evidence="5">MYW30-H2</strain>
    </source>
</reference>
<dbReference type="RefSeq" id="WP_347435699.1">
    <property type="nucleotide sequence ID" value="NZ_CP089291.1"/>
</dbReference>
<keyword evidence="2 3" id="KW-0732">Signal</keyword>
<dbReference type="SUPFAM" id="SSF53822">
    <property type="entry name" value="Periplasmic binding protein-like I"/>
    <property type="match status" value="1"/>
</dbReference>
<accession>A0ABY4CHV5</accession>
<dbReference type="PROSITE" id="PS51257">
    <property type="entry name" value="PROKAR_LIPOPROTEIN"/>
    <property type="match status" value="1"/>
</dbReference>
<feature type="signal peptide" evidence="3">
    <location>
        <begin position="1"/>
        <end position="21"/>
    </location>
</feature>
<dbReference type="Pfam" id="PF13458">
    <property type="entry name" value="Peripla_BP_6"/>
    <property type="match status" value="1"/>
</dbReference>
<dbReference type="InterPro" id="IPR028081">
    <property type="entry name" value="Leu-bd"/>
</dbReference>
<feature type="domain" description="Leucine-binding protein" evidence="4">
    <location>
        <begin position="45"/>
        <end position="384"/>
    </location>
</feature>
<dbReference type="Gene3D" id="3.40.50.2300">
    <property type="match status" value="2"/>
</dbReference>
<dbReference type="EMBL" id="CP089291">
    <property type="protein sequence ID" value="UOF89017.1"/>
    <property type="molecule type" value="Genomic_DNA"/>
</dbReference>
<protein>
    <submittedName>
        <fullName evidence="5">ABC transporter substrate-binding protein</fullName>
    </submittedName>
</protein>
<dbReference type="Proteomes" id="UP000830167">
    <property type="component" value="Chromosome"/>
</dbReference>
<comment type="similarity">
    <text evidence="1">Belongs to the leucine-binding protein family.</text>
</comment>
<organism evidence="5 6">
    <name type="scientific">Fodinisporobacter ferrooxydans</name>
    <dbReference type="NCBI Taxonomy" id="2901836"/>
    <lineage>
        <taxon>Bacteria</taxon>
        <taxon>Bacillati</taxon>
        <taxon>Bacillota</taxon>
        <taxon>Bacilli</taxon>
        <taxon>Bacillales</taxon>
        <taxon>Alicyclobacillaceae</taxon>
        <taxon>Fodinisporobacter</taxon>
    </lineage>
</organism>
<dbReference type="CDD" id="cd06343">
    <property type="entry name" value="PBP1_ABC_ligand_binding-like"/>
    <property type="match status" value="1"/>
</dbReference>
<dbReference type="PANTHER" id="PTHR47235">
    <property type="entry name" value="BLR6548 PROTEIN"/>
    <property type="match status" value="1"/>
</dbReference>